<feature type="non-terminal residue" evidence="2">
    <location>
        <position position="1"/>
    </location>
</feature>
<dbReference type="STRING" id="3880.A0A072TG40"/>
<evidence type="ECO:0000313" key="4">
    <source>
        <dbReference type="Proteomes" id="UP000002051"/>
    </source>
</evidence>
<feature type="chain" id="PRO_5014498689" evidence="1">
    <location>
        <begin position="30"/>
        <end position="148"/>
    </location>
</feature>
<dbReference type="EMBL" id="KL403157">
    <property type="protein sequence ID" value="KEH15928.1"/>
    <property type="molecule type" value="Genomic_DNA"/>
</dbReference>
<gene>
    <name evidence="2" type="ORF">MTR_0432s0030</name>
</gene>
<dbReference type="PANTHER" id="PTHR33116:SF78">
    <property type="entry name" value="OS12G0587133 PROTEIN"/>
    <property type="match status" value="1"/>
</dbReference>
<feature type="non-terminal residue" evidence="2">
    <location>
        <position position="148"/>
    </location>
</feature>
<name>A0A072TG40_MEDTR</name>
<reference evidence="3" key="3">
    <citation type="submission" date="2015-06" db="UniProtKB">
        <authorList>
            <consortium name="EnsemblPlants"/>
        </authorList>
    </citation>
    <scope>IDENTIFICATION</scope>
    <source>
        <strain evidence="3">cv. Jemalong A17</strain>
    </source>
</reference>
<feature type="signal peptide" evidence="1">
    <location>
        <begin position="1"/>
        <end position="29"/>
    </location>
</feature>
<reference evidence="2 4" key="1">
    <citation type="journal article" date="2011" name="Nature">
        <title>The Medicago genome provides insight into the evolution of rhizobial symbioses.</title>
        <authorList>
            <person name="Young N.D."/>
            <person name="Debelle F."/>
            <person name="Oldroyd G.E."/>
            <person name="Geurts R."/>
            <person name="Cannon S.B."/>
            <person name="Udvardi M.K."/>
            <person name="Benedito V.A."/>
            <person name="Mayer K.F."/>
            <person name="Gouzy J."/>
            <person name="Schoof H."/>
            <person name="Van de Peer Y."/>
            <person name="Proost S."/>
            <person name="Cook D.R."/>
            <person name="Meyers B.C."/>
            <person name="Spannagl M."/>
            <person name="Cheung F."/>
            <person name="De Mita S."/>
            <person name="Krishnakumar V."/>
            <person name="Gundlach H."/>
            <person name="Zhou S."/>
            <person name="Mudge J."/>
            <person name="Bharti A.K."/>
            <person name="Murray J.D."/>
            <person name="Naoumkina M.A."/>
            <person name="Rosen B."/>
            <person name="Silverstein K.A."/>
            <person name="Tang H."/>
            <person name="Rombauts S."/>
            <person name="Zhao P.X."/>
            <person name="Zhou P."/>
            <person name="Barbe V."/>
            <person name="Bardou P."/>
            <person name="Bechner M."/>
            <person name="Bellec A."/>
            <person name="Berger A."/>
            <person name="Berges H."/>
            <person name="Bidwell S."/>
            <person name="Bisseling T."/>
            <person name="Choisne N."/>
            <person name="Couloux A."/>
            <person name="Denny R."/>
            <person name="Deshpande S."/>
            <person name="Dai X."/>
            <person name="Doyle J.J."/>
            <person name="Dudez A.M."/>
            <person name="Farmer A.D."/>
            <person name="Fouteau S."/>
            <person name="Franken C."/>
            <person name="Gibelin C."/>
            <person name="Gish J."/>
            <person name="Goldstein S."/>
            <person name="Gonzalez A.J."/>
            <person name="Green P.J."/>
            <person name="Hallab A."/>
            <person name="Hartog M."/>
            <person name="Hua A."/>
            <person name="Humphray S.J."/>
            <person name="Jeong D.H."/>
            <person name="Jing Y."/>
            <person name="Jocker A."/>
            <person name="Kenton S.M."/>
            <person name="Kim D.J."/>
            <person name="Klee K."/>
            <person name="Lai H."/>
            <person name="Lang C."/>
            <person name="Lin S."/>
            <person name="Macmil S.L."/>
            <person name="Magdelenat G."/>
            <person name="Matthews L."/>
            <person name="McCorrison J."/>
            <person name="Monaghan E.L."/>
            <person name="Mun J.H."/>
            <person name="Najar F.Z."/>
            <person name="Nicholson C."/>
            <person name="Noirot C."/>
            <person name="O'Bleness M."/>
            <person name="Paule C.R."/>
            <person name="Poulain J."/>
            <person name="Prion F."/>
            <person name="Qin B."/>
            <person name="Qu C."/>
            <person name="Retzel E.F."/>
            <person name="Riddle C."/>
            <person name="Sallet E."/>
            <person name="Samain S."/>
            <person name="Samson N."/>
            <person name="Sanders I."/>
            <person name="Saurat O."/>
            <person name="Scarpelli C."/>
            <person name="Schiex T."/>
            <person name="Segurens B."/>
            <person name="Severin A.J."/>
            <person name="Sherrier D.J."/>
            <person name="Shi R."/>
            <person name="Sims S."/>
            <person name="Singer S.R."/>
            <person name="Sinharoy S."/>
            <person name="Sterck L."/>
            <person name="Viollet A."/>
            <person name="Wang B.B."/>
            <person name="Wang K."/>
            <person name="Wang M."/>
            <person name="Wang X."/>
            <person name="Warfsmann J."/>
            <person name="Weissenbach J."/>
            <person name="White D.D."/>
            <person name="White J.D."/>
            <person name="Wiley G.B."/>
            <person name="Wincker P."/>
            <person name="Xing Y."/>
            <person name="Yang L."/>
            <person name="Yao Z."/>
            <person name="Ying F."/>
            <person name="Zhai J."/>
            <person name="Zhou L."/>
            <person name="Zuber A."/>
            <person name="Denarie J."/>
            <person name="Dixon R.A."/>
            <person name="May G.D."/>
            <person name="Schwartz D.C."/>
            <person name="Rogers J."/>
            <person name="Quetier F."/>
            <person name="Town C.D."/>
            <person name="Roe B.A."/>
        </authorList>
    </citation>
    <scope>NUCLEOTIDE SEQUENCE [LARGE SCALE GENOMIC DNA]</scope>
    <source>
        <strain evidence="2">A17</strain>
        <strain evidence="3 4">cv. Jemalong A17</strain>
    </source>
</reference>
<dbReference type="EnsemblPlants" id="KEH15928">
    <property type="protein sequence ID" value="KEH15928"/>
    <property type="gene ID" value="MTR_0432s0030"/>
</dbReference>
<reference evidence="2 4" key="2">
    <citation type="journal article" date="2014" name="BMC Genomics">
        <title>An improved genome release (version Mt4.0) for the model legume Medicago truncatula.</title>
        <authorList>
            <person name="Tang H."/>
            <person name="Krishnakumar V."/>
            <person name="Bidwell S."/>
            <person name="Rosen B."/>
            <person name="Chan A."/>
            <person name="Zhou S."/>
            <person name="Gentzbittel L."/>
            <person name="Childs K.L."/>
            <person name="Yandell M."/>
            <person name="Gundlach H."/>
            <person name="Mayer K.F."/>
            <person name="Schwartz D.C."/>
            <person name="Town C.D."/>
        </authorList>
    </citation>
    <scope>GENOME REANNOTATION</scope>
    <source>
        <strain evidence="2">A17</strain>
        <strain evidence="3 4">cv. Jemalong A17</strain>
    </source>
</reference>
<protein>
    <submittedName>
        <fullName evidence="2">Potassium transporter-like protein, putative</fullName>
    </submittedName>
</protein>
<keyword evidence="4" id="KW-1185">Reference proteome</keyword>
<dbReference type="HOGENOM" id="CLU_121640_0_0_1"/>
<evidence type="ECO:0000313" key="3">
    <source>
        <dbReference type="EnsemblPlants" id="KEH15928"/>
    </source>
</evidence>
<evidence type="ECO:0000256" key="1">
    <source>
        <dbReference type="SAM" id="SignalP"/>
    </source>
</evidence>
<proteinExistence type="predicted"/>
<evidence type="ECO:0000313" key="2">
    <source>
        <dbReference type="EMBL" id="KEH15928.1"/>
    </source>
</evidence>
<sequence>DDTLLIGDRSWANIRAWKALLLLFEATSGLKVMNFHKSMLVGVNIHDSWLAEAPSVLNCKSGKLPFLYLGLPIGGDPRKLKFWQPMIDRIKSRLSGWKSTNLSLGGRLVLLKSVLSSLLVYFLSFFKAPACIISSIESIFNCFYFILG</sequence>
<keyword evidence="1" id="KW-0732">Signal</keyword>
<organism evidence="2 4">
    <name type="scientific">Medicago truncatula</name>
    <name type="common">Barrel medic</name>
    <name type="synonym">Medicago tribuloides</name>
    <dbReference type="NCBI Taxonomy" id="3880"/>
    <lineage>
        <taxon>Eukaryota</taxon>
        <taxon>Viridiplantae</taxon>
        <taxon>Streptophyta</taxon>
        <taxon>Embryophyta</taxon>
        <taxon>Tracheophyta</taxon>
        <taxon>Spermatophyta</taxon>
        <taxon>Magnoliopsida</taxon>
        <taxon>eudicotyledons</taxon>
        <taxon>Gunneridae</taxon>
        <taxon>Pentapetalae</taxon>
        <taxon>rosids</taxon>
        <taxon>fabids</taxon>
        <taxon>Fabales</taxon>
        <taxon>Fabaceae</taxon>
        <taxon>Papilionoideae</taxon>
        <taxon>50 kb inversion clade</taxon>
        <taxon>NPAAA clade</taxon>
        <taxon>Hologalegina</taxon>
        <taxon>IRL clade</taxon>
        <taxon>Trifolieae</taxon>
        <taxon>Medicago</taxon>
    </lineage>
</organism>
<accession>A0A072TG40</accession>
<dbReference type="AlphaFoldDB" id="A0A072TG40"/>
<dbReference type="Proteomes" id="UP000002051">
    <property type="component" value="Unassembled WGS sequence"/>
</dbReference>
<dbReference type="PANTHER" id="PTHR33116">
    <property type="entry name" value="REVERSE TRANSCRIPTASE ZINC-BINDING DOMAIN-CONTAINING PROTEIN-RELATED-RELATED"/>
    <property type="match status" value="1"/>
</dbReference>